<organism evidence="9 10">
    <name type="scientific">Salvia divinorum</name>
    <name type="common">Maria pastora</name>
    <name type="synonym">Diviner's sage</name>
    <dbReference type="NCBI Taxonomy" id="28513"/>
    <lineage>
        <taxon>Eukaryota</taxon>
        <taxon>Viridiplantae</taxon>
        <taxon>Streptophyta</taxon>
        <taxon>Embryophyta</taxon>
        <taxon>Tracheophyta</taxon>
        <taxon>Spermatophyta</taxon>
        <taxon>Magnoliopsida</taxon>
        <taxon>eudicotyledons</taxon>
        <taxon>Gunneridae</taxon>
        <taxon>Pentapetalae</taxon>
        <taxon>asterids</taxon>
        <taxon>lamiids</taxon>
        <taxon>Lamiales</taxon>
        <taxon>Lamiaceae</taxon>
        <taxon>Nepetoideae</taxon>
        <taxon>Mentheae</taxon>
        <taxon>Salviinae</taxon>
        <taxon>Salvia</taxon>
        <taxon>Salvia subgen. Calosphace</taxon>
    </lineage>
</organism>
<evidence type="ECO:0000313" key="10">
    <source>
        <dbReference type="Proteomes" id="UP001567538"/>
    </source>
</evidence>
<comment type="caution">
    <text evidence="9">The sequence shown here is derived from an EMBL/GenBank/DDBJ whole genome shotgun (WGS) entry which is preliminary data.</text>
</comment>
<evidence type="ECO:0000256" key="6">
    <source>
        <dbReference type="ARBA" id="ARBA00022840"/>
    </source>
</evidence>
<keyword evidence="10" id="KW-1185">Reference proteome</keyword>
<feature type="domain" description="Disease resistance protein winged helix" evidence="8">
    <location>
        <begin position="229"/>
        <end position="264"/>
    </location>
</feature>
<dbReference type="Gene3D" id="1.10.10.10">
    <property type="entry name" value="Winged helix-like DNA-binding domain superfamily/Winged helix DNA-binding domain"/>
    <property type="match status" value="1"/>
</dbReference>
<keyword evidence="2" id="KW-0433">Leucine-rich repeat</keyword>
<evidence type="ECO:0000256" key="5">
    <source>
        <dbReference type="ARBA" id="ARBA00022821"/>
    </source>
</evidence>
<protein>
    <submittedName>
        <fullName evidence="9">Disease susceptibility protein LOV1-like</fullName>
    </submittedName>
</protein>
<dbReference type="PRINTS" id="PR00364">
    <property type="entry name" value="DISEASERSIST"/>
</dbReference>
<dbReference type="PANTHER" id="PTHR23155">
    <property type="entry name" value="DISEASE RESISTANCE PROTEIN RP"/>
    <property type="match status" value="1"/>
</dbReference>
<dbReference type="Pfam" id="PF00931">
    <property type="entry name" value="NB-ARC"/>
    <property type="match status" value="1"/>
</dbReference>
<dbReference type="InterPro" id="IPR044974">
    <property type="entry name" value="Disease_R_plants"/>
</dbReference>
<dbReference type="AlphaFoldDB" id="A0ABD1H7A0"/>
<dbReference type="PANTHER" id="PTHR23155:SF1205">
    <property type="entry name" value="DISEASE RESISTANCE PROTEIN RPM1"/>
    <property type="match status" value="1"/>
</dbReference>
<evidence type="ECO:0000259" key="7">
    <source>
        <dbReference type="Pfam" id="PF00931"/>
    </source>
</evidence>
<keyword evidence="3" id="KW-0677">Repeat</keyword>
<comment type="similarity">
    <text evidence="1">Belongs to the disease resistance NB-LRR family.</text>
</comment>
<keyword evidence="6" id="KW-0067">ATP-binding</keyword>
<evidence type="ECO:0000256" key="3">
    <source>
        <dbReference type="ARBA" id="ARBA00022737"/>
    </source>
</evidence>
<dbReference type="Pfam" id="PF23559">
    <property type="entry name" value="WHD_DRP"/>
    <property type="match status" value="1"/>
</dbReference>
<keyword evidence="4" id="KW-0547">Nucleotide-binding</keyword>
<evidence type="ECO:0000256" key="4">
    <source>
        <dbReference type="ARBA" id="ARBA00022741"/>
    </source>
</evidence>
<evidence type="ECO:0000256" key="1">
    <source>
        <dbReference type="ARBA" id="ARBA00008894"/>
    </source>
</evidence>
<dbReference type="Gene3D" id="1.10.8.430">
    <property type="entry name" value="Helical domain of apoptotic protease-activating factors"/>
    <property type="match status" value="1"/>
</dbReference>
<name>A0ABD1H7A0_SALDI</name>
<dbReference type="InterPro" id="IPR002182">
    <property type="entry name" value="NB-ARC"/>
</dbReference>
<proteinExistence type="inferred from homology"/>
<evidence type="ECO:0000313" key="9">
    <source>
        <dbReference type="EMBL" id="KAL1552107.1"/>
    </source>
</evidence>
<evidence type="ECO:0000256" key="2">
    <source>
        <dbReference type="ARBA" id="ARBA00022614"/>
    </source>
</evidence>
<dbReference type="EMBL" id="JBEAFC010000006">
    <property type="protein sequence ID" value="KAL1552107.1"/>
    <property type="molecule type" value="Genomic_DNA"/>
</dbReference>
<keyword evidence="5" id="KW-0611">Plant defense</keyword>
<dbReference type="FunFam" id="1.10.8.430:FF:000003">
    <property type="entry name" value="Probable disease resistance protein At5g66910"/>
    <property type="match status" value="1"/>
</dbReference>
<dbReference type="InterPro" id="IPR036388">
    <property type="entry name" value="WH-like_DNA-bd_sf"/>
</dbReference>
<feature type="domain" description="NB-ARC" evidence="7">
    <location>
        <begin position="79"/>
        <end position="146"/>
    </location>
</feature>
<dbReference type="InterPro" id="IPR032675">
    <property type="entry name" value="LRR_dom_sf"/>
</dbReference>
<dbReference type="SUPFAM" id="SSF52047">
    <property type="entry name" value="RNI-like"/>
    <property type="match status" value="1"/>
</dbReference>
<dbReference type="Gene3D" id="3.80.10.10">
    <property type="entry name" value="Ribonuclease Inhibitor"/>
    <property type="match status" value="1"/>
</dbReference>
<dbReference type="Gene3D" id="3.40.50.300">
    <property type="entry name" value="P-loop containing nucleotide triphosphate hydrolases"/>
    <property type="match status" value="1"/>
</dbReference>
<dbReference type="Proteomes" id="UP001567538">
    <property type="component" value="Unassembled WGS sequence"/>
</dbReference>
<dbReference type="GO" id="GO:0006952">
    <property type="term" value="P:defense response"/>
    <property type="evidence" value="ECO:0007669"/>
    <property type="project" value="UniProtKB-KW"/>
</dbReference>
<sequence>MEQYCLVKLLYCDGVHLRHDSWTAIFIKLNIMNQVWPISRLLSVKQFGCAFEEIQERRYGSGGGNLIGGGAARRSADPVVMDDVWEQQHWDYFNIAFPNQRDKTSRLILTTRNKIVAKHDQYVLKMKLLDPKKSWELFLKKAFINTKGTCPEELESIGRQILEKCDGLPLAISVVGGLLVDAQHKRRWQEVLDQIDSNISENNVPNILGLSYQNLSPQLKSCFLCLAFFKEDFVIHAKRLVNIWAAQGLIQEKGSRTVEEIGRDTEILGSILPHLGLILIRNLSSLTSLKLKAEEFTFKCPAASVFPPNLSHLTLARTRDFSMEELGKLPKLQYLTLKHSYISEYMGRMKILRDGFPCLKALSLKEITSVTVLRICPNTPSYHLHNLEVLPCKKTQRKWSSSRRRRRE</sequence>
<dbReference type="InterPro" id="IPR027417">
    <property type="entry name" value="P-loop_NTPase"/>
</dbReference>
<dbReference type="InterPro" id="IPR058922">
    <property type="entry name" value="WHD_DRP"/>
</dbReference>
<dbReference type="InterPro" id="IPR042197">
    <property type="entry name" value="Apaf_helical"/>
</dbReference>
<accession>A0ABD1H7A0</accession>
<dbReference type="SUPFAM" id="SSF52540">
    <property type="entry name" value="P-loop containing nucleoside triphosphate hydrolases"/>
    <property type="match status" value="1"/>
</dbReference>
<reference evidence="9 10" key="1">
    <citation type="submission" date="2024-06" db="EMBL/GenBank/DDBJ databases">
        <title>A chromosome level genome sequence of Diviner's sage (Salvia divinorum).</title>
        <authorList>
            <person name="Ford S.A."/>
            <person name="Ro D.-K."/>
            <person name="Ness R.W."/>
            <person name="Phillips M.A."/>
        </authorList>
    </citation>
    <scope>NUCLEOTIDE SEQUENCE [LARGE SCALE GENOMIC DNA]</scope>
    <source>
        <strain evidence="9">SAF-2024a</strain>
        <tissue evidence="9">Leaf</tissue>
    </source>
</reference>
<gene>
    <name evidence="9" type="ORF">AAHA92_12948</name>
</gene>
<evidence type="ECO:0000259" key="8">
    <source>
        <dbReference type="Pfam" id="PF23559"/>
    </source>
</evidence>